<evidence type="ECO:0008006" key="4">
    <source>
        <dbReference type="Google" id="ProtNLM"/>
    </source>
</evidence>
<evidence type="ECO:0000256" key="1">
    <source>
        <dbReference type="SAM" id="Phobius"/>
    </source>
</evidence>
<protein>
    <recommendedName>
        <fullName evidence="4">O-antigen ligase family protein</fullName>
    </recommendedName>
</protein>
<feature type="transmembrane region" description="Helical" evidence="1">
    <location>
        <begin position="115"/>
        <end position="135"/>
    </location>
</feature>
<keyword evidence="1" id="KW-0472">Membrane</keyword>
<feature type="transmembrane region" description="Helical" evidence="1">
    <location>
        <begin position="20"/>
        <end position="40"/>
    </location>
</feature>
<feature type="transmembrane region" description="Helical" evidence="1">
    <location>
        <begin position="170"/>
        <end position="186"/>
    </location>
</feature>
<reference evidence="2 3" key="1">
    <citation type="submission" date="2019-09" db="EMBL/GenBank/DDBJ databases">
        <title>Flavobacterium sp. nov., isolated from glacier ice.</title>
        <authorList>
            <person name="Liu Q."/>
        </authorList>
    </citation>
    <scope>NUCLEOTIDE SEQUENCE [LARGE SCALE GENOMIC DNA]</scope>
    <source>
        <strain evidence="2 3">NBRC 112527</strain>
    </source>
</reference>
<sequence length="196" mass="22989">MFLFTFLATKAFRLVKSKFLKFIFLVASFTLIYFLFFYFAEIFEYLTSSIKSETISKTDTRSFLFIELFSDMKGSDYILGRGYLGTYYSPYFKEWLGDGGDSSTRFSLEIGFLEIILKGGITMLVITLFVFMKYIYFGIINFKPNSFHFLTAAWLLLEFAMLSVENVPNFGVHFFFIWILIGILNKRKNNFILLKN</sequence>
<keyword evidence="3" id="KW-1185">Reference proteome</keyword>
<proteinExistence type="predicted"/>
<dbReference type="EMBL" id="WAEM01000004">
    <property type="protein sequence ID" value="KAB1155786.1"/>
    <property type="molecule type" value="Genomic_DNA"/>
</dbReference>
<evidence type="ECO:0000313" key="3">
    <source>
        <dbReference type="Proteomes" id="UP000490922"/>
    </source>
</evidence>
<comment type="caution">
    <text evidence="2">The sequence shown here is derived from an EMBL/GenBank/DDBJ whole genome shotgun (WGS) entry which is preliminary data.</text>
</comment>
<organism evidence="2 3">
    <name type="scientific">Flavobacterium luteum</name>
    <dbReference type="NCBI Taxonomy" id="2026654"/>
    <lineage>
        <taxon>Bacteria</taxon>
        <taxon>Pseudomonadati</taxon>
        <taxon>Bacteroidota</taxon>
        <taxon>Flavobacteriia</taxon>
        <taxon>Flavobacteriales</taxon>
        <taxon>Flavobacteriaceae</taxon>
        <taxon>Flavobacterium</taxon>
    </lineage>
</organism>
<dbReference type="Proteomes" id="UP000490922">
    <property type="component" value="Unassembled WGS sequence"/>
</dbReference>
<keyword evidence="1" id="KW-0812">Transmembrane</keyword>
<feature type="transmembrane region" description="Helical" evidence="1">
    <location>
        <begin position="147"/>
        <end position="164"/>
    </location>
</feature>
<gene>
    <name evidence="2" type="ORF">F6464_09690</name>
</gene>
<evidence type="ECO:0000313" key="2">
    <source>
        <dbReference type="EMBL" id="KAB1155786.1"/>
    </source>
</evidence>
<dbReference type="AlphaFoldDB" id="A0A7J5ADX7"/>
<keyword evidence="1" id="KW-1133">Transmembrane helix</keyword>
<name>A0A7J5ADX7_9FLAO</name>
<accession>A0A7J5ADX7</accession>